<dbReference type="GO" id="GO:0004650">
    <property type="term" value="F:polygalacturonase activity"/>
    <property type="evidence" value="ECO:0007669"/>
    <property type="project" value="InterPro"/>
</dbReference>
<dbReference type="PANTHER" id="PTHR31736">
    <property type="match status" value="1"/>
</dbReference>
<evidence type="ECO:0000256" key="2">
    <source>
        <dbReference type="ARBA" id="ARBA00008834"/>
    </source>
</evidence>
<keyword evidence="11" id="KW-0456">Lyase</keyword>
<feature type="signal peptide" evidence="10">
    <location>
        <begin position="1"/>
        <end position="18"/>
    </location>
</feature>
<dbReference type="EMBL" id="ML978131">
    <property type="protein sequence ID" value="KAF2095567.1"/>
    <property type="molecule type" value="Genomic_DNA"/>
</dbReference>
<proteinExistence type="inferred from homology"/>
<keyword evidence="4 10" id="KW-0732">Signal</keyword>
<dbReference type="GO" id="GO:0071555">
    <property type="term" value="P:cell wall organization"/>
    <property type="evidence" value="ECO:0007669"/>
    <property type="project" value="UniProtKB-KW"/>
</dbReference>
<evidence type="ECO:0000256" key="6">
    <source>
        <dbReference type="ARBA" id="ARBA00023180"/>
    </source>
</evidence>
<dbReference type="SUPFAM" id="SSF51126">
    <property type="entry name" value="Pectin lyase-like"/>
    <property type="match status" value="1"/>
</dbReference>
<dbReference type="Proteomes" id="UP000799772">
    <property type="component" value="Unassembled WGS sequence"/>
</dbReference>
<feature type="chain" id="PRO_5040398227" evidence="10">
    <location>
        <begin position="19"/>
        <end position="471"/>
    </location>
</feature>
<evidence type="ECO:0000313" key="11">
    <source>
        <dbReference type="EMBL" id="KAF2095567.1"/>
    </source>
</evidence>
<dbReference type="OrthoDB" id="187139at2759"/>
<evidence type="ECO:0000256" key="5">
    <source>
        <dbReference type="ARBA" id="ARBA00022801"/>
    </source>
</evidence>
<dbReference type="GO" id="GO:0005975">
    <property type="term" value="P:carbohydrate metabolic process"/>
    <property type="evidence" value="ECO:0007669"/>
    <property type="project" value="InterPro"/>
</dbReference>
<accession>A0A9P4IBK8</accession>
<sequence length="471" mass="51616">MLLTRLTLLLSAVLAVRAFVVNEGTTCTVYPESLTHFGKPVDDTPSILHAFELCGKNGSVILTEGAFHIDQVMNTTGLQNCDVELHGEMIWSTNVPYWLSHSYSVTYANLSTAWFFGGENVTFKGFGKGRFNGNGQVWYDENRNNSNQPGRPIAFTVLNAKNLWMDGVTWSQAQFWHSFISHSQNVTMSNIYMSSLSNSTWFTVNTDGTDMWNSKDISYYNWTVTGGDDCIAIKGNSTNVHAKNITCIHTHGMPVGSVGQLPGFPDYVENVLYEDVTLINSTNGAWVKAWQGQNKAVTTNGGSGGGGGGWAKNITWRNFHLQNVGTPISVTECVYGHDPSVCDTSEYQLSNLTWENITGTAHFDIIASIHCGAKVPCPGLKFIDVNIETWNTSLGKPSLPPLYLCANIMDQNSTGIPCNGFAPYNMPNVLYADHPDLQTTKTLNIVVPEAQRDNCLFPTPGLDGCYAGDPN</sequence>
<keyword evidence="7 9" id="KW-0326">Glycosidase</keyword>
<evidence type="ECO:0000313" key="12">
    <source>
        <dbReference type="Proteomes" id="UP000799772"/>
    </source>
</evidence>
<evidence type="ECO:0000256" key="10">
    <source>
        <dbReference type="SAM" id="SignalP"/>
    </source>
</evidence>
<evidence type="ECO:0000256" key="4">
    <source>
        <dbReference type="ARBA" id="ARBA00022729"/>
    </source>
</evidence>
<keyword evidence="6" id="KW-0325">Glycoprotein</keyword>
<keyword evidence="12" id="KW-1185">Reference proteome</keyword>
<gene>
    <name evidence="11" type="ORF">NA57DRAFT_59557</name>
</gene>
<dbReference type="AlphaFoldDB" id="A0A9P4IBK8"/>
<protein>
    <submittedName>
        <fullName evidence="11">Pectin lyase-like protein</fullName>
    </submittedName>
</protein>
<evidence type="ECO:0000256" key="7">
    <source>
        <dbReference type="ARBA" id="ARBA00023295"/>
    </source>
</evidence>
<evidence type="ECO:0000256" key="9">
    <source>
        <dbReference type="RuleBase" id="RU361169"/>
    </source>
</evidence>
<dbReference type="GO" id="GO:0016829">
    <property type="term" value="F:lyase activity"/>
    <property type="evidence" value="ECO:0007669"/>
    <property type="project" value="UniProtKB-KW"/>
</dbReference>
<comment type="subcellular location">
    <subcellularLocation>
        <location evidence="1">Secreted</location>
    </subcellularLocation>
</comment>
<evidence type="ECO:0000256" key="8">
    <source>
        <dbReference type="ARBA" id="ARBA00023316"/>
    </source>
</evidence>
<dbReference type="Gene3D" id="2.160.20.10">
    <property type="entry name" value="Single-stranded right-handed beta-helix, Pectin lyase-like"/>
    <property type="match status" value="1"/>
</dbReference>
<dbReference type="InterPro" id="IPR000743">
    <property type="entry name" value="Glyco_hydro_28"/>
</dbReference>
<dbReference type="InterPro" id="IPR012334">
    <property type="entry name" value="Pectin_lyas_fold"/>
</dbReference>
<dbReference type="InterPro" id="IPR011050">
    <property type="entry name" value="Pectin_lyase_fold/virulence"/>
</dbReference>
<keyword evidence="8" id="KW-0961">Cell wall biogenesis/degradation</keyword>
<evidence type="ECO:0000256" key="3">
    <source>
        <dbReference type="ARBA" id="ARBA00022525"/>
    </source>
</evidence>
<keyword evidence="3" id="KW-0964">Secreted</keyword>
<evidence type="ECO:0000256" key="1">
    <source>
        <dbReference type="ARBA" id="ARBA00004613"/>
    </source>
</evidence>
<dbReference type="GO" id="GO:0005576">
    <property type="term" value="C:extracellular region"/>
    <property type="evidence" value="ECO:0007669"/>
    <property type="project" value="UniProtKB-SubCell"/>
</dbReference>
<reference evidence="11" key="1">
    <citation type="journal article" date="2020" name="Stud. Mycol.">
        <title>101 Dothideomycetes genomes: a test case for predicting lifestyles and emergence of pathogens.</title>
        <authorList>
            <person name="Haridas S."/>
            <person name="Albert R."/>
            <person name="Binder M."/>
            <person name="Bloem J."/>
            <person name="Labutti K."/>
            <person name="Salamov A."/>
            <person name="Andreopoulos B."/>
            <person name="Baker S."/>
            <person name="Barry K."/>
            <person name="Bills G."/>
            <person name="Bluhm B."/>
            <person name="Cannon C."/>
            <person name="Castanera R."/>
            <person name="Culley D."/>
            <person name="Daum C."/>
            <person name="Ezra D."/>
            <person name="Gonzalez J."/>
            <person name="Henrissat B."/>
            <person name="Kuo A."/>
            <person name="Liang C."/>
            <person name="Lipzen A."/>
            <person name="Lutzoni F."/>
            <person name="Magnuson J."/>
            <person name="Mondo S."/>
            <person name="Nolan M."/>
            <person name="Ohm R."/>
            <person name="Pangilinan J."/>
            <person name="Park H.-J."/>
            <person name="Ramirez L."/>
            <person name="Alfaro M."/>
            <person name="Sun H."/>
            <person name="Tritt A."/>
            <person name="Yoshinaga Y."/>
            <person name="Zwiers L.-H."/>
            <person name="Turgeon B."/>
            <person name="Goodwin S."/>
            <person name="Spatafora J."/>
            <person name="Crous P."/>
            <person name="Grigoriev I."/>
        </authorList>
    </citation>
    <scope>NUCLEOTIDE SEQUENCE</scope>
    <source>
        <strain evidence="11">CBS 133067</strain>
    </source>
</reference>
<keyword evidence="5 9" id="KW-0378">Hydrolase</keyword>
<dbReference type="Pfam" id="PF00295">
    <property type="entry name" value="Glyco_hydro_28"/>
    <property type="match status" value="1"/>
</dbReference>
<comment type="similarity">
    <text evidence="2 9">Belongs to the glycosyl hydrolase 28 family.</text>
</comment>
<organism evidence="11 12">
    <name type="scientific">Rhizodiscina lignyota</name>
    <dbReference type="NCBI Taxonomy" id="1504668"/>
    <lineage>
        <taxon>Eukaryota</taxon>
        <taxon>Fungi</taxon>
        <taxon>Dikarya</taxon>
        <taxon>Ascomycota</taxon>
        <taxon>Pezizomycotina</taxon>
        <taxon>Dothideomycetes</taxon>
        <taxon>Pleosporomycetidae</taxon>
        <taxon>Aulographales</taxon>
        <taxon>Rhizodiscinaceae</taxon>
        <taxon>Rhizodiscina</taxon>
    </lineage>
</organism>
<dbReference type="PANTHER" id="PTHR31736:SF8">
    <property type="entry name" value="PUTATIVE (AFU_ORTHOLOGUE AFUA_7G06410)-RELATED"/>
    <property type="match status" value="1"/>
</dbReference>
<comment type="caution">
    <text evidence="11">The sequence shown here is derived from an EMBL/GenBank/DDBJ whole genome shotgun (WGS) entry which is preliminary data.</text>
</comment>
<name>A0A9P4IBK8_9PEZI</name>